<evidence type="ECO:0000313" key="3">
    <source>
        <dbReference type="Proteomes" id="UP001328107"/>
    </source>
</evidence>
<feature type="transmembrane region" description="Helical" evidence="1">
    <location>
        <begin position="124"/>
        <end position="144"/>
    </location>
</feature>
<evidence type="ECO:0000256" key="1">
    <source>
        <dbReference type="SAM" id="Phobius"/>
    </source>
</evidence>
<feature type="non-terminal residue" evidence="2">
    <location>
        <position position="1"/>
    </location>
</feature>
<dbReference type="Gene3D" id="3.40.190.10">
    <property type="entry name" value="Periplasmic binding protein-like II"/>
    <property type="match status" value="1"/>
</dbReference>
<dbReference type="Proteomes" id="UP001328107">
    <property type="component" value="Unassembled WGS sequence"/>
</dbReference>
<protein>
    <submittedName>
        <fullName evidence="2">Uncharacterized protein</fullName>
    </submittedName>
</protein>
<dbReference type="SUPFAM" id="SSF53850">
    <property type="entry name" value="Periplasmic binding protein-like II"/>
    <property type="match status" value="1"/>
</dbReference>
<reference evidence="3" key="1">
    <citation type="submission" date="2022-10" db="EMBL/GenBank/DDBJ databases">
        <title>Genome assembly of Pristionchus species.</title>
        <authorList>
            <person name="Yoshida K."/>
            <person name="Sommer R.J."/>
        </authorList>
    </citation>
    <scope>NUCLEOTIDE SEQUENCE [LARGE SCALE GENOMIC DNA]</scope>
    <source>
        <strain evidence="3">RS5460</strain>
    </source>
</reference>
<dbReference type="AlphaFoldDB" id="A0AAN5I2R4"/>
<keyword evidence="1" id="KW-0812">Transmembrane</keyword>
<gene>
    <name evidence="2" type="ORF">PMAYCL1PPCAC_19784</name>
</gene>
<feature type="non-terminal residue" evidence="2">
    <location>
        <position position="377"/>
    </location>
</feature>
<organism evidence="2 3">
    <name type="scientific">Pristionchus mayeri</name>
    <dbReference type="NCBI Taxonomy" id="1317129"/>
    <lineage>
        <taxon>Eukaryota</taxon>
        <taxon>Metazoa</taxon>
        <taxon>Ecdysozoa</taxon>
        <taxon>Nematoda</taxon>
        <taxon>Chromadorea</taxon>
        <taxon>Rhabditida</taxon>
        <taxon>Rhabditina</taxon>
        <taxon>Diplogasteromorpha</taxon>
        <taxon>Diplogasteroidea</taxon>
        <taxon>Neodiplogasteridae</taxon>
        <taxon>Pristionchus</taxon>
    </lineage>
</organism>
<accession>A0AAN5I2R4</accession>
<dbReference type="EMBL" id="BTRK01000004">
    <property type="protein sequence ID" value="GMR49589.1"/>
    <property type="molecule type" value="Genomic_DNA"/>
</dbReference>
<keyword evidence="1" id="KW-0472">Membrane</keyword>
<evidence type="ECO:0000313" key="2">
    <source>
        <dbReference type="EMBL" id="GMR49589.1"/>
    </source>
</evidence>
<keyword evidence="3" id="KW-1185">Reference proteome</keyword>
<proteinExistence type="predicted"/>
<name>A0AAN5I2R4_9BILA</name>
<comment type="caution">
    <text evidence="2">The sequence shown here is derived from an EMBL/GenBank/DDBJ whole genome shotgun (WGS) entry which is preliminary data.</text>
</comment>
<feature type="transmembrane region" description="Helical" evidence="1">
    <location>
        <begin position="151"/>
        <end position="172"/>
    </location>
</feature>
<keyword evidence="1" id="KW-1133">Transmembrane helix</keyword>
<sequence>LSTLTLRFPLFYKNVWGSWRGIYVDMWTAIANRLGQPLLIHDTNLVAGGYTPDSSGIFDGVLDLLQNGTITAAVSNYVPNVERCSTFRCSTGYNSGPVLEWYIQGVSDNSLFAQLSTFVPFPPLITTLFIVSYGIITFLCAVYGNRRRLSFGVHAVTSLLCLFLFTILYGTAFTGNALLPPSTRSVLCGEVQIELSRVIDLLFSTIPGNSHSSPFFSITRSGPNYPPRIKNSTISSLIKMCSSDEYIFHDMYFTMSQSHSRRALTLPCPLQRVDSSGSLPSFVPRSSMLFAIGERGAARVNLYHRNNTRLDQAASFIILSLYDADKFEGLMHRRYTGMDQIVKEEEREEHVYNPLPLRNIYALFVVLMFLYSISFAV</sequence>